<name>A0AAV0EG10_9ASTE</name>
<keyword evidence="2" id="KW-1185">Reference proteome</keyword>
<accession>A0AAV0EG10</accession>
<proteinExistence type="predicted"/>
<gene>
    <name evidence="1" type="ORF">CEPIT_LOCUS24637</name>
</gene>
<reference evidence="1" key="1">
    <citation type="submission" date="2022-07" db="EMBL/GenBank/DDBJ databases">
        <authorList>
            <person name="Macas J."/>
            <person name="Novak P."/>
            <person name="Neumann P."/>
        </authorList>
    </citation>
    <scope>NUCLEOTIDE SEQUENCE</scope>
</reference>
<sequence>MRTTAVIPVQQTSEFILDDEILKRVDSHMLMLIVKVAIADSSDHFYVILTSTGLRGCCMKMNYLMLCNIQTMEYMILKRLKKCCIYQENKDGWIIPSHHVWKVKR</sequence>
<dbReference type="EMBL" id="CAMAPF010000926">
    <property type="protein sequence ID" value="CAH9122666.1"/>
    <property type="molecule type" value="Genomic_DNA"/>
</dbReference>
<evidence type="ECO:0000313" key="2">
    <source>
        <dbReference type="Proteomes" id="UP001152523"/>
    </source>
</evidence>
<dbReference type="Proteomes" id="UP001152523">
    <property type="component" value="Unassembled WGS sequence"/>
</dbReference>
<organism evidence="1 2">
    <name type="scientific">Cuscuta epithymum</name>
    <dbReference type="NCBI Taxonomy" id="186058"/>
    <lineage>
        <taxon>Eukaryota</taxon>
        <taxon>Viridiplantae</taxon>
        <taxon>Streptophyta</taxon>
        <taxon>Embryophyta</taxon>
        <taxon>Tracheophyta</taxon>
        <taxon>Spermatophyta</taxon>
        <taxon>Magnoliopsida</taxon>
        <taxon>eudicotyledons</taxon>
        <taxon>Gunneridae</taxon>
        <taxon>Pentapetalae</taxon>
        <taxon>asterids</taxon>
        <taxon>lamiids</taxon>
        <taxon>Solanales</taxon>
        <taxon>Convolvulaceae</taxon>
        <taxon>Cuscuteae</taxon>
        <taxon>Cuscuta</taxon>
        <taxon>Cuscuta subgen. Cuscuta</taxon>
    </lineage>
</organism>
<evidence type="ECO:0000313" key="1">
    <source>
        <dbReference type="EMBL" id="CAH9122666.1"/>
    </source>
</evidence>
<comment type="caution">
    <text evidence="1">The sequence shown here is derived from an EMBL/GenBank/DDBJ whole genome shotgun (WGS) entry which is preliminary data.</text>
</comment>
<dbReference type="AlphaFoldDB" id="A0AAV0EG10"/>
<protein>
    <submittedName>
        <fullName evidence="1">Uncharacterized protein</fullName>
    </submittedName>
</protein>